<sequence>MRFAKNLRPGNRTKYGTVVAAQKMLDGKMQLTLSGRSDNVVLSKYTIVRTIFWS</sequence>
<evidence type="ECO:0000313" key="2">
    <source>
        <dbReference type="Proteomes" id="UP000225626"/>
    </source>
</evidence>
<accession>A0A222Z0V6</accession>
<proteinExistence type="predicted"/>
<protein>
    <submittedName>
        <fullName evidence="1">Uncharacterized protein</fullName>
    </submittedName>
</protein>
<evidence type="ECO:0000313" key="1">
    <source>
        <dbReference type="EMBL" id="ASR77396.1"/>
    </source>
</evidence>
<keyword evidence="2" id="KW-1185">Reference proteome</keyword>
<reference evidence="1 2" key="1">
    <citation type="submission" date="2017-06" db="EMBL/GenBank/DDBJ databases">
        <authorList>
            <person name="Meridew S.N."/>
            <person name="Morgan R.E."/>
            <person name="Moussa A.T."/>
            <person name="Shahid S.H."/>
            <person name="Bhuiyan S."/>
            <person name="Nayek S."/>
            <person name="Suri N."/>
            <person name="Kim T."/>
            <person name="Layton S.R."/>
            <person name="Hughes L.E."/>
            <person name="Garlena R.A."/>
            <person name="Russell D.A."/>
            <person name="Pope W.H."/>
            <person name="Jacobs-Sera D."/>
            <person name="Hendrix R.W."/>
            <person name="Hatfull G.F."/>
        </authorList>
    </citation>
    <scope>NUCLEOTIDE SEQUENCE [LARGE SCALE GENOMIC DNA]</scope>
</reference>
<dbReference type="Proteomes" id="UP000225626">
    <property type="component" value="Segment"/>
</dbReference>
<dbReference type="EMBL" id="MF347636">
    <property type="protein sequence ID" value="ASR77396.1"/>
    <property type="molecule type" value="Genomic_DNA"/>
</dbReference>
<organism evidence="1 2">
    <name type="scientific">Streptomyces phage NootNoot</name>
    <dbReference type="NCBI Taxonomy" id="2023992"/>
    <lineage>
        <taxon>Viruses</taxon>
        <taxon>Duplodnaviria</taxon>
        <taxon>Heunggongvirae</taxon>
        <taxon>Uroviricota</taxon>
        <taxon>Caudoviricetes</taxon>
        <taxon>Stanwilliamsviridae</taxon>
        <taxon>Boydwoodruffvirinae</taxon>
        <taxon>Samistivirus</taxon>
        <taxon>Samistivirus nootnoot</taxon>
    </lineage>
</organism>
<name>A0A222Z0V6_9CAUD</name>
<gene>
    <name evidence="1" type="ORF">SEA_NOOTNOOT_150</name>
</gene>
<dbReference type="OrthoDB" id="26362at10239"/>